<dbReference type="Pfam" id="PF00156">
    <property type="entry name" value="Pribosyltran"/>
    <property type="match status" value="1"/>
</dbReference>
<dbReference type="FunFam" id="3.40.50.2020:FF:000020">
    <property type="entry name" value="Bifunctional protein PyrR"/>
    <property type="match status" value="1"/>
</dbReference>
<evidence type="ECO:0000256" key="3">
    <source>
        <dbReference type="ARBA" id="ARBA00023163"/>
    </source>
</evidence>
<dbReference type="PANTHER" id="PTHR11608">
    <property type="entry name" value="BIFUNCTIONAL PROTEIN PYRR"/>
    <property type="match status" value="1"/>
</dbReference>
<gene>
    <name evidence="4" type="primary">pyrR</name>
    <name evidence="7" type="ORF">FHS23_004260</name>
</gene>
<dbReference type="Proteomes" id="UP000550714">
    <property type="component" value="Unassembled WGS sequence"/>
</dbReference>
<evidence type="ECO:0000256" key="4">
    <source>
        <dbReference type="HAMAP-Rule" id="MF_01219"/>
    </source>
</evidence>
<feature type="compositionally biased region" description="Basic and acidic residues" evidence="5">
    <location>
        <begin position="36"/>
        <end position="49"/>
    </location>
</feature>
<dbReference type="InterPro" id="IPR000836">
    <property type="entry name" value="PRTase_dom"/>
</dbReference>
<dbReference type="InterPro" id="IPR029057">
    <property type="entry name" value="PRTase-like"/>
</dbReference>
<comment type="function">
    <text evidence="4">Also displays a weak uracil phosphoribosyltransferase activity which is not physiologically significant.</text>
</comment>
<keyword evidence="3 4" id="KW-0804">Transcription</keyword>
<dbReference type="RefSeq" id="WP_183658809.1">
    <property type="nucleotide sequence ID" value="NZ_JACHWU010000008.1"/>
</dbReference>
<evidence type="ECO:0000256" key="5">
    <source>
        <dbReference type="SAM" id="MobiDB-lite"/>
    </source>
</evidence>
<dbReference type="Gene3D" id="3.40.50.2020">
    <property type="match status" value="1"/>
</dbReference>
<accession>A0A839S621</accession>
<dbReference type="GO" id="GO:0006355">
    <property type="term" value="P:regulation of DNA-templated transcription"/>
    <property type="evidence" value="ECO:0007669"/>
    <property type="project" value="UniProtKB-UniRule"/>
</dbReference>
<feature type="domain" description="Phosphoribosyltransferase" evidence="6">
    <location>
        <begin position="62"/>
        <end position="180"/>
    </location>
</feature>
<dbReference type="NCBIfam" id="NF003549">
    <property type="entry name" value="PRK05205.1-5"/>
    <property type="match status" value="1"/>
</dbReference>
<dbReference type="GO" id="GO:0004845">
    <property type="term" value="F:uracil phosphoribosyltransferase activity"/>
    <property type="evidence" value="ECO:0007669"/>
    <property type="project" value="UniProtKB-UniRule"/>
</dbReference>
<keyword evidence="4 7" id="KW-0328">Glycosyltransferase</keyword>
<evidence type="ECO:0000256" key="1">
    <source>
        <dbReference type="ARBA" id="ARBA00005565"/>
    </source>
</evidence>
<evidence type="ECO:0000256" key="2">
    <source>
        <dbReference type="ARBA" id="ARBA00023015"/>
    </source>
</evidence>
<feature type="short sequence motif" description="PRPP-binding" evidence="4">
    <location>
        <begin position="128"/>
        <end position="140"/>
    </location>
</feature>
<comment type="caution">
    <text evidence="7">The sequence shown here is derived from an EMBL/GenBank/DDBJ whole genome shotgun (WGS) entry which is preliminary data.</text>
</comment>
<dbReference type="InterPro" id="IPR050137">
    <property type="entry name" value="PyrR_bifunctional"/>
</dbReference>
<evidence type="ECO:0000259" key="6">
    <source>
        <dbReference type="Pfam" id="PF00156"/>
    </source>
</evidence>
<keyword evidence="4 7" id="KW-0808">Transferase</keyword>
<organism evidence="7 8">
    <name type="scientific">Prauserella isguenensis</name>
    <dbReference type="NCBI Taxonomy" id="1470180"/>
    <lineage>
        <taxon>Bacteria</taxon>
        <taxon>Bacillati</taxon>
        <taxon>Actinomycetota</taxon>
        <taxon>Actinomycetes</taxon>
        <taxon>Pseudonocardiales</taxon>
        <taxon>Pseudonocardiaceae</taxon>
        <taxon>Prauserella</taxon>
    </lineage>
</organism>
<dbReference type="EMBL" id="JACHWU010000008">
    <property type="protein sequence ID" value="MBB3053216.1"/>
    <property type="molecule type" value="Genomic_DNA"/>
</dbReference>
<comment type="similarity">
    <text evidence="1 4">Belongs to the purine/pyrimidine phosphoribosyltransferase family. PyrR subfamily.</text>
</comment>
<dbReference type="CDD" id="cd06223">
    <property type="entry name" value="PRTases_typeI"/>
    <property type="match status" value="1"/>
</dbReference>
<name>A0A839S621_9PSEU</name>
<comment type="catalytic activity">
    <reaction evidence="4">
        <text>UMP + diphosphate = 5-phospho-alpha-D-ribose 1-diphosphate + uracil</text>
        <dbReference type="Rhea" id="RHEA:13017"/>
        <dbReference type="ChEBI" id="CHEBI:17568"/>
        <dbReference type="ChEBI" id="CHEBI:33019"/>
        <dbReference type="ChEBI" id="CHEBI:57865"/>
        <dbReference type="ChEBI" id="CHEBI:58017"/>
        <dbReference type="EC" id="2.4.2.9"/>
    </reaction>
</comment>
<dbReference type="AlphaFoldDB" id="A0A839S621"/>
<comment type="function">
    <text evidence="4">Regulates the transcription of the pyrimidine nucleotide (pyr) operon in response to exogenous pyrimidines.</text>
</comment>
<evidence type="ECO:0000313" key="8">
    <source>
        <dbReference type="Proteomes" id="UP000550714"/>
    </source>
</evidence>
<feature type="region of interest" description="Disordered" evidence="5">
    <location>
        <begin position="36"/>
        <end position="62"/>
    </location>
</feature>
<sequence>MAPPRGAAAPAERELLSAGDVARTIARMAHQVIEKTALDGPADRSEGAHDVGSADDAGPPLPPVLLGIPTRGTPLAHRLAARIEEFSGVAVPAGALDVTLYRDDLRRKPTRPLEETDVPAGGIDDRIVILVDDVLFSGRTVRSALDALSDHGRPRAVQLAALVDRGHRELPIRADYVGKNVPTSRTEEVSVLLAETDGRDAVLIRGQ</sequence>
<dbReference type="SUPFAM" id="SSF53271">
    <property type="entry name" value="PRTase-like"/>
    <property type="match status" value="1"/>
</dbReference>
<dbReference type="EC" id="2.4.2.9" evidence="4"/>
<protein>
    <recommendedName>
        <fullName evidence="4">Bifunctional protein PyrR</fullName>
    </recommendedName>
    <domain>
        <recommendedName>
            <fullName evidence="4">Pyrimidine operon regulatory protein</fullName>
        </recommendedName>
    </domain>
    <domain>
        <recommendedName>
            <fullName evidence="4">Uracil phosphoribosyltransferase</fullName>
            <shortName evidence="4">UPRTase</shortName>
            <ecNumber evidence="4">2.4.2.9</ecNumber>
        </recommendedName>
    </domain>
</protein>
<reference evidence="7 8" key="1">
    <citation type="submission" date="2020-08" db="EMBL/GenBank/DDBJ databases">
        <title>Genomic Encyclopedia of Type Strains, Phase III (KMG-III): the genomes of soil and plant-associated and newly described type strains.</title>
        <authorList>
            <person name="Whitman W."/>
        </authorList>
    </citation>
    <scope>NUCLEOTIDE SEQUENCE [LARGE SCALE GENOMIC DNA]</scope>
    <source>
        <strain evidence="7 8">CECT 8577</strain>
    </source>
</reference>
<keyword evidence="8" id="KW-1185">Reference proteome</keyword>
<dbReference type="NCBIfam" id="NF003547">
    <property type="entry name" value="PRK05205.1-3"/>
    <property type="match status" value="1"/>
</dbReference>
<dbReference type="HAMAP" id="MF_01219">
    <property type="entry name" value="PyrR"/>
    <property type="match status" value="1"/>
</dbReference>
<evidence type="ECO:0000313" key="7">
    <source>
        <dbReference type="EMBL" id="MBB3053216.1"/>
    </source>
</evidence>
<keyword evidence="2 4" id="KW-0805">Transcription regulation</keyword>
<dbReference type="InterPro" id="IPR023050">
    <property type="entry name" value="PyrR"/>
</dbReference>
<proteinExistence type="inferred from homology"/>
<dbReference type="PANTHER" id="PTHR11608:SF0">
    <property type="entry name" value="BIFUNCTIONAL PROTEIN PYRR"/>
    <property type="match status" value="1"/>
</dbReference>